<dbReference type="HOGENOM" id="CLU_2906789_0_0_1"/>
<evidence type="ECO:0000313" key="1">
    <source>
        <dbReference type="EMBL" id="EEB12212.1"/>
    </source>
</evidence>
<reference evidence="1" key="2">
    <citation type="submission" date="2007-04" db="EMBL/GenBank/DDBJ databases">
        <title>The genome of the human body louse.</title>
        <authorList>
            <consortium name="The Human Body Louse Genome Consortium"/>
            <person name="Kirkness E."/>
            <person name="Walenz B."/>
            <person name="Hass B."/>
            <person name="Bruggner R."/>
            <person name="Strausberg R."/>
        </authorList>
    </citation>
    <scope>NUCLEOTIDE SEQUENCE</scope>
    <source>
        <strain>USDA</strain>
    </source>
</reference>
<dbReference type="EMBL" id="AAZO01001919">
    <property type="status" value="NOT_ANNOTATED_CDS"/>
    <property type="molecule type" value="Genomic_DNA"/>
</dbReference>
<proteinExistence type="predicted"/>
<organism>
    <name type="scientific">Pediculus humanus subsp. corporis</name>
    <name type="common">Body louse</name>
    <dbReference type="NCBI Taxonomy" id="121224"/>
    <lineage>
        <taxon>Eukaryota</taxon>
        <taxon>Metazoa</taxon>
        <taxon>Ecdysozoa</taxon>
        <taxon>Arthropoda</taxon>
        <taxon>Hexapoda</taxon>
        <taxon>Insecta</taxon>
        <taxon>Pterygota</taxon>
        <taxon>Neoptera</taxon>
        <taxon>Paraneoptera</taxon>
        <taxon>Psocodea</taxon>
        <taxon>Troctomorpha</taxon>
        <taxon>Phthiraptera</taxon>
        <taxon>Anoplura</taxon>
        <taxon>Pediculidae</taxon>
        <taxon>Pediculus</taxon>
    </lineage>
</organism>
<reference evidence="1" key="1">
    <citation type="submission" date="2007-04" db="EMBL/GenBank/DDBJ databases">
        <title>Annotation of Pediculus humanus corporis strain USDA.</title>
        <authorList>
            <person name="Kirkness E."/>
            <person name="Hannick L."/>
            <person name="Hass B."/>
            <person name="Bruggner R."/>
            <person name="Lawson D."/>
            <person name="Bidwell S."/>
            <person name="Joardar V."/>
            <person name="Caler E."/>
            <person name="Walenz B."/>
            <person name="Inman J."/>
            <person name="Schobel S."/>
            <person name="Galinsky K."/>
            <person name="Amedeo P."/>
            <person name="Strausberg R."/>
        </authorList>
    </citation>
    <scope>NUCLEOTIDE SEQUENCE</scope>
    <source>
        <strain>USDA</strain>
    </source>
</reference>
<protein>
    <submittedName>
        <fullName evidence="1 2">Uncharacterized protein</fullName>
    </submittedName>
</protein>
<name>E0VFQ6_PEDHC</name>
<dbReference type="Proteomes" id="UP000009046">
    <property type="component" value="Unassembled WGS sequence"/>
</dbReference>
<accession>E0VFQ6</accession>
<dbReference type="VEuPathDB" id="VectorBase:PHUM164340"/>
<evidence type="ECO:0000313" key="3">
    <source>
        <dbReference type="Proteomes" id="UP000009046"/>
    </source>
</evidence>
<reference evidence="2" key="3">
    <citation type="submission" date="2020-05" db="UniProtKB">
        <authorList>
            <consortium name="EnsemblMetazoa"/>
        </authorList>
    </citation>
    <scope>IDENTIFICATION</scope>
    <source>
        <strain evidence="2">USDA</strain>
    </source>
</reference>
<gene>
    <name evidence="2" type="primary">8236604</name>
    <name evidence="1" type="ORF">Phum_PHUM164340</name>
</gene>
<dbReference type="CTD" id="8236604"/>
<keyword evidence="3" id="KW-1185">Reference proteome</keyword>
<dbReference type="AlphaFoldDB" id="E0VFQ6"/>
<dbReference type="KEGG" id="phu:Phum_PHUM164340"/>
<dbReference type="InParanoid" id="E0VFQ6"/>
<dbReference type="GeneID" id="8236604"/>
<evidence type="ECO:0000313" key="2">
    <source>
        <dbReference type="EnsemblMetazoa" id="PHUM164340-PA"/>
    </source>
</evidence>
<dbReference type="EnsemblMetazoa" id="PHUM164340-RA">
    <property type="protein sequence ID" value="PHUM164340-PA"/>
    <property type="gene ID" value="PHUM164340"/>
</dbReference>
<dbReference type="EMBL" id="DS235123">
    <property type="protein sequence ID" value="EEB12212.1"/>
    <property type="molecule type" value="Genomic_DNA"/>
</dbReference>
<sequence>MDGGERGDAFTKGDIYNSLLKVLGAMSDCIGTRRRPCVRQPGNCPSVALLPINVGDLIISKF</sequence>
<dbReference type="RefSeq" id="XP_002424950.1">
    <property type="nucleotide sequence ID" value="XM_002424905.1"/>
</dbReference>